<keyword evidence="2" id="KW-0255">Endonuclease</keyword>
<dbReference type="GO" id="GO:0004519">
    <property type="term" value="F:endonuclease activity"/>
    <property type="evidence" value="ECO:0007669"/>
    <property type="project" value="UniProtKB-KW"/>
</dbReference>
<keyword evidence="3" id="KW-0378">Hydrolase</keyword>
<reference evidence="7" key="2">
    <citation type="journal article" date="2023" name="Science">
        <title>Genomic signatures of disease resistance in endangered staghorn corals.</title>
        <authorList>
            <person name="Vollmer S.V."/>
            <person name="Selwyn J.D."/>
            <person name="Despard B.A."/>
            <person name="Roesel C.L."/>
        </authorList>
    </citation>
    <scope>NUCLEOTIDE SEQUENCE</scope>
    <source>
        <strain evidence="7">K2</strain>
    </source>
</reference>
<dbReference type="Pfam" id="PF01771">
    <property type="entry name" value="Viral_alk_exo"/>
    <property type="match status" value="1"/>
</dbReference>
<dbReference type="CDD" id="cd22343">
    <property type="entry name" value="PDDEXK_lambda_exonuclease-like"/>
    <property type="match status" value="1"/>
</dbReference>
<evidence type="ECO:0000313" key="7">
    <source>
        <dbReference type="EMBL" id="KAK2559323.1"/>
    </source>
</evidence>
<organism evidence="7 8">
    <name type="scientific">Acropora cervicornis</name>
    <name type="common">Staghorn coral</name>
    <dbReference type="NCBI Taxonomy" id="6130"/>
    <lineage>
        <taxon>Eukaryota</taxon>
        <taxon>Metazoa</taxon>
        <taxon>Cnidaria</taxon>
        <taxon>Anthozoa</taxon>
        <taxon>Hexacorallia</taxon>
        <taxon>Scleractinia</taxon>
        <taxon>Astrocoeniina</taxon>
        <taxon>Acroporidae</taxon>
        <taxon>Acropora</taxon>
    </lineage>
</organism>
<accession>A0AAD9V2Y8</accession>
<dbReference type="GO" id="GO:0006281">
    <property type="term" value="P:DNA repair"/>
    <property type="evidence" value="ECO:0007669"/>
    <property type="project" value="UniProtKB-ARBA"/>
</dbReference>
<evidence type="ECO:0000256" key="4">
    <source>
        <dbReference type="ARBA" id="ARBA00022839"/>
    </source>
</evidence>
<dbReference type="EMBL" id="JARQWQ010000040">
    <property type="protein sequence ID" value="KAK2559323.1"/>
    <property type="molecule type" value="Genomic_DNA"/>
</dbReference>
<feature type="compositionally biased region" description="Basic and acidic residues" evidence="5">
    <location>
        <begin position="21"/>
        <end position="40"/>
    </location>
</feature>
<dbReference type="GO" id="GO:0004527">
    <property type="term" value="F:exonuclease activity"/>
    <property type="evidence" value="ECO:0007669"/>
    <property type="project" value="UniProtKB-KW"/>
</dbReference>
<dbReference type="InterPro" id="IPR051703">
    <property type="entry name" value="NF-kappa-B_Signaling_Reg"/>
</dbReference>
<protein>
    <recommendedName>
        <fullName evidence="6">YqaJ viral recombinase domain-containing protein</fullName>
    </recommendedName>
</protein>
<dbReference type="SUPFAM" id="SSF52980">
    <property type="entry name" value="Restriction endonuclease-like"/>
    <property type="match status" value="1"/>
</dbReference>
<keyword evidence="1" id="KW-0540">Nuclease</keyword>
<dbReference type="Gene3D" id="3.90.320.10">
    <property type="match status" value="1"/>
</dbReference>
<evidence type="ECO:0000256" key="1">
    <source>
        <dbReference type="ARBA" id="ARBA00022722"/>
    </source>
</evidence>
<dbReference type="Proteomes" id="UP001249851">
    <property type="component" value="Unassembled WGS sequence"/>
</dbReference>
<dbReference type="InterPro" id="IPR019080">
    <property type="entry name" value="YqaJ_viral_recombinase"/>
</dbReference>
<reference evidence="7" key="1">
    <citation type="journal article" date="2023" name="G3 (Bethesda)">
        <title>Whole genome assembly and annotation of the endangered Caribbean coral Acropora cervicornis.</title>
        <authorList>
            <person name="Selwyn J.D."/>
            <person name="Vollmer S.V."/>
        </authorList>
    </citation>
    <scope>NUCLEOTIDE SEQUENCE</scope>
    <source>
        <strain evidence="7">K2</strain>
    </source>
</reference>
<dbReference type="Pfam" id="PF09588">
    <property type="entry name" value="YqaJ"/>
    <property type="match status" value="1"/>
</dbReference>
<name>A0AAD9V2Y8_ACRCE</name>
<feature type="domain" description="YqaJ viral recombinase" evidence="6">
    <location>
        <begin position="153"/>
        <end position="220"/>
    </location>
</feature>
<evidence type="ECO:0000259" key="6">
    <source>
        <dbReference type="Pfam" id="PF09588"/>
    </source>
</evidence>
<dbReference type="PANTHER" id="PTHR46609:SF8">
    <property type="entry name" value="YQAJ VIRAL RECOMBINASE DOMAIN-CONTAINING PROTEIN"/>
    <property type="match status" value="1"/>
</dbReference>
<dbReference type="InterPro" id="IPR011604">
    <property type="entry name" value="PDDEXK-like_dom_sf"/>
</dbReference>
<sequence length="286" mass="32971">MASAQVVETSVTNNRPSQDSYHPDDLFQSSQDKDPDKSDEAELLSPIKAHPISLDELFAQCERVKKALMVSSEDVLKIESSTRNQSLDEDWHHQRKFRITASKAYRCAVMKESAPTKALREVLHYNKPLATKAMRGGLSQEPQIIQDYLAEKGASPDGIVNDHGDRGLLEMKFIQQSETETLEEALINKRICIATNSNLEFNKNHQYFYQVQQQMFVTGKKWEDFVVKGSFCNCPLFIQRVFYNEEFWKPVLLKLEEVFKNCMIPEIAYPRIKYVNARLNLSDKLQ</sequence>
<feature type="region of interest" description="Disordered" evidence="5">
    <location>
        <begin position="1"/>
        <end position="40"/>
    </location>
</feature>
<dbReference type="InterPro" id="IPR034720">
    <property type="entry name" value="Viral_alk_exo"/>
</dbReference>
<evidence type="ECO:0000256" key="2">
    <source>
        <dbReference type="ARBA" id="ARBA00022759"/>
    </source>
</evidence>
<evidence type="ECO:0000256" key="3">
    <source>
        <dbReference type="ARBA" id="ARBA00022801"/>
    </source>
</evidence>
<gene>
    <name evidence="7" type="ORF">P5673_017933</name>
</gene>
<evidence type="ECO:0000313" key="8">
    <source>
        <dbReference type="Proteomes" id="UP001249851"/>
    </source>
</evidence>
<evidence type="ECO:0000256" key="5">
    <source>
        <dbReference type="SAM" id="MobiDB-lite"/>
    </source>
</evidence>
<keyword evidence="8" id="KW-1185">Reference proteome</keyword>
<feature type="compositionally biased region" description="Polar residues" evidence="5">
    <location>
        <begin position="1"/>
        <end position="20"/>
    </location>
</feature>
<comment type="caution">
    <text evidence="7">The sequence shown here is derived from an EMBL/GenBank/DDBJ whole genome shotgun (WGS) entry which is preliminary data.</text>
</comment>
<proteinExistence type="predicted"/>
<dbReference type="InterPro" id="IPR011335">
    <property type="entry name" value="Restrct_endonuc-II-like"/>
</dbReference>
<keyword evidence="4" id="KW-0269">Exonuclease</keyword>
<dbReference type="AlphaFoldDB" id="A0AAD9V2Y8"/>
<dbReference type="PANTHER" id="PTHR46609">
    <property type="entry name" value="EXONUCLEASE, PHAGE-TYPE/RECB, C-TERMINAL DOMAIN-CONTAINING PROTEIN"/>
    <property type="match status" value="1"/>
</dbReference>